<gene>
    <name evidence="1" type="ORF">ACA1_080620</name>
</gene>
<dbReference type="KEGG" id="acan:ACA1_080620"/>
<evidence type="ECO:0000313" key="1">
    <source>
        <dbReference type="EMBL" id="ELR22664.1"/>
    </source>
</evidence>
<name>L8HAY9_ACACF</name>
<dbReference type="RefSeq" id="XP_004351084.1">
    <property type="nucleotide sequence ID" value="XM_004351032.1"/>
</dbReference>
<keyword evidence="2" id="KW-1185">Reference proteome</keyword>
<accession>L8HAY9</accession>
<dbReference type="EMBL" id="KB007874">
    <property type="protein sequence ID" value="ELR22664.1"/>
    <property type="molecule type" value="Genomic_DNA"/>
</dbReference>
<reference evidence="1 2" key="1">
    <citation type="journal article" date="2013" name="Genome Biol.">
        <title>Genome of Acanthamoeba castellanii highlights extensive lateral gene transfer and early evolution of tyrosine kinase signaling.</title>
        <authorList>
            <person name="Clarke M."/>
            <person name="Lohan A.J."/>
            <person name="Liu B."/>
            <person name="Lagkouvardos I."/>
            <person name="Roy S."/>
            <person name="Zafar N."/>
            <person name="Bertelli C."/>
            <person name="Schilde C."/>
            <person name="Kianianmomeni A."/>
            <person name="Burglin T.R."/>
            <person name="Frech C."/>
            <person name="Turcotte B."/>
            <person name="Kopec K.O."/>
            <person name="Synnott J.M."/>
            <person name="Choo C."/>
            <person name="Paponov I."/>
            <person name="Finkler A."/>
            <person name="Soon Heng Tan C."/>
            <person name="Hutchins A.P."/>
            <person name="Weinmeier T."/>
            <person name="Rattei T."/>
            <person name="Chu J.S."/>
            <person name="Gimenez G."/>
            <person name="Irimia M."/>
            <person name="Rigden D.J."/>
            <person name="Fitzpatrick D.A."/>
            <person name="Lorenzo-Morales J."/>
            <person name="Bateman A."/>
            <person name="Chiu C.H."/>
            <person name="Tang P."/>
            <person name="Hegemann P."/>
            <person name="Fromm H."/>
            <person name="Raoult D."/>
            <person name="Greub G."/>
            <person name="Miranda-Saavedra D."/>
            <person name="Chen N."/>
            <person name="Nash P."/>
            <person name="Ginger M.L."/>
            <person name="Horn M."/>
            <person name="Schaap P."/>
            <person name="Caler L."/>
            <person name="Loftus B."/>
        </authorList>
    </citation>
    <scope>NUCLEOTIDE SEQUENCE [LARGE SCALE GENOMIC DNA]</scope>
    <source>
        <strain evidence="1 2">Neff</strain>
    </source>
</reference>
<dbReference type="AlphaFoldDB" id="L8HAY9"/>
<proteinExistence type="predicted"/>
<dbReference type="GeneID" id="14923610"/>
<dbReference type="VEuPathDB" id="AmoebaDB:ACA1_080620"/>
<organism evidence="1 2">
    <name type="scientific">Acanthamoeba castellanii (strain ATCC 30010 / Neff)</name>
    <dbReference type="NCBI Taxonomy" id="1257118"/>
    <lineage>
        <taxon>Eukaryota</taxon>
        <taxon>Amoebozoa</taxon>
        <taxon>Discosea</taxon>
        <taxon>Longamoebia</taxon>
        <taxon>Centramoebida</taxon>
        <taxon>Acanthamoebidae</taxon>
        <taxon>Acanthamoeba</taxon>
    </lineage>
</organism>
<sequence>MKASFLHLRRRQSVAHSSSFANCVWVVRSRSLTSRTRFMPRGVSSLRSSTIRAATCTIRYRDERDSRHAHHLSLHLSLHSCPSPRLVPILLARS</sequence>
<dbReference type="Proteomes" id="UP000011083">
    <property type="component" value="Unassembled WGS sequence"/>
</dbReference>
<evidence type="ECO:0000313" key="2">
    <source>
        <dbReference type="Proteomes" id="UP000011083"/>
    </source>
</evidence>
<protein>
    <submittedName>
        <fullName evidence="1">Uncharacterized protein</fullName>
    </submittedName>
</protein>